<dbReference type="AlphaFoldDB" id="A0A1J8PIZ0"/>
<evidence type="ECO:0000313" key="2">
    <source>
        <dbReference type="EMBL" id="OJA09206.1"/>
    </source>
</evidence>
<accession>A0A1J8PIZ0</accession>
<feature type="region of interest" description="Disordered" evidence="1">
    <location>
        <begin position="1"/>
        <end position="117"/>
    </location>
</feature>
<sequence>MQRSQKFSSSSDSSASPTPPGGHSPQHTANRPESKAELKPLFTQTPLSFAEREKKPSQPPRKRRKQEPKTPALTFNPLQSTIPSGRQESPAQTPVFHRGQPTPTSTTDEFSDLFPEGVDNYSAFGAVVPSHATTSKRPRAPSGSDESPQPSGYPVPYSDSSFVDHSESPSSGGSSSSPATSYGPFPHPHYGLDNGHPLFHPAPIEQYDDPIDYQLRRAPPDAYMTRDPGYPSQGGTWQTYPNVYRDSPF</sequence>
<reference evidence="2 3" key="1">
    <citation type="submission" date="2016-03" db="EMBL/GenBank/DDBJ databases">
        <title>Comparative genomics of the ectomycorrhizal sister species Rhizopogon vinicolor and Rhizopogon vesiculosus (Basidiomycota: Boletales) reveals a divergence of the mating type B locus.</title>
        <authorList>
            <person name="Mujic A.B."/>
            <person name="Kuo A."/>
            <person name="Tritt A."/>
            <person name="Lipzen A."/>
            <person name="Chen C."/>
            <person name="Johnson J."/>
            <person name="Sharma A."/>
            <person name="Barry K."/>
            <person name="Grigoriev I.V."/>
            <person name="Spatafora J.W."/>
        </authorList>
    </citation>
    <scope>NUCLEOTIDE SEQUENCE [LARGE SCALE GENOMIC DNA]</scope>
    <source>
        <strain evidence="2 3">AM-OR11-056</strain>
    </source>
</reference>
<comment type="caution">
    <text evidence="2">The sequence shown here is derived from an EMBL/GenBank/DDBJ whole genome shotgun (WGS) entry which is preliminary data.</text>
</comment>
<dbReference type="EMBL" id="LVVM01006000">
    <property type="protein sequence ID" value="OJA09206.1"/>
    <property type="molecule type" value="Genomic_DNA"/>
</dbReference>
<name>A0A1J8PIZ0_9AGAM</name>
<gene>
    <name evidence="2" type="ORF">AZE42_00686</name>
</gene>
<feature type="compositionally biased region" description="Low complexity" evidence="1">
    <location>
        <begin position="168"/>
        <end position="184"/>
    </location>
</feature>
<dbReference type="Proteomes" id="UP000183567">
    <property type="component" value="Unassembled WGS sequence"/>
</dbReference>
<feature type="compositionally biased region" description="Low complexity" evidence="1">
    <location>
        <begin position="1"/>
        <end position="16"/>
    </location>
</feature>
<feature type="region of interest" description="Disordered" evidence="1">
    <location>
        <begin position="129"/>
        <end position="249"/>
    </location>
</feature>
<evidence type="ECO:0000256" key="1">
    <source>
        <dbReference type="SAM" id="MobiDB-lite"/>
    </source>
</evidence>
<protein>
    <submittedName>
        <fullName evidence="2">Uncharacterized protein</fullName>
    </submittedName>
</protein>
<organism evidence="2 3">
    <name type="scientific">Rhizopogon vesiculosus</name>
    <dbReference type="NCBI Taxonomy" id="180088"/>
    <lineage>
        <taxon>Eukaryota</taxon>
        <taxon>Fungi</taxon>
        <taxon>Dikarya</taxon>
        <taxon>Basidiomycota</taxon>
        <taxon>Agaricomycotina</taxon>
        <taxon>Agaricomycetes</taxon>
        <taxon>Agaricomycetidae</taxon>
        <taxon>Boletales</taxon>
        <taxon>Suillineae</taxon>
        <taxon>Rhizopogonaceae</taxon>
        <taxon>Rhizopogon</taxon>
    </lineage>
</organism>
<dbReference type="OrthoDB" id="2658688at2759"/>
<feature type="compositionally biased region" description="Polar residues" evidence="1">
    <location>
        <begin position="76"/>
        <end position="92"/>
    </location>
</feature>
<evidence type="ECO:0000313" key="3">
    <source>
        <dbReference type="Proteomes" id="UP000183567"/>
    </source>
</evidence>
<keyword evidence="3" id="KW-1185">Reference proteome</keyword>
<proteinExistence type="predicted"/>